<keyword evidence="11 17" id="KW-1133">Transmembrane helix</keyword>
<dbReference type="SMART" id="SM00091">
    <property type="entry name" value="PAS"/>
    <property type="match status" value="1"/>
</dbReference>
<reference evidence="23 24" key="1">
    <citation type="submission" date="2023-06" db="EMBL/GenBank/DDBJ databases">
        <title>Roseiconus lacunae JC819 isolated from Gulf of Mannar region, Tamil Nadu.</title>
        <authorList>
            <person name="Pk S."/>
            <person name="Ch S."/>
            <person name="Ch V.R."/>
        </authorList>
    </citation>
    <scope>NUCLEOTIDE SEQUENCE [LARGE SCALE GENOMIC DNA]</scope>
    <source>
        <strain evidence="23 24">JC819</strain>
    </source>
</reference>
<feature type="modified residue" description="4-aspartylphosphate" evidence="15">
    <location>
        <position position="853"/>
    </location>
</feature>
<evidence type="ECO:0000256" key="12">
    <source>
        <dbReference type="ARBA" id="ARBA00023012"/>
    </source>
</evidence>
<keyword evidence="13 17" id="KW-0472">Membrane</keyword>
<proteinExistence type="predicted"/>
<dbReference type="CDD" id="cd00082">
    <property type="entry name" value="HisKA"/>
    <property type="match status" value="1"/>
</dbReference>
<evidence type="ECO:0000256" key="11">
    <source>
        <dbReference type="ARBA" id="ARBA00022989"/>
    </source>
</evidence>
<name>A0ABT7PR53_9BACT</name>
<comment type="subcellular location">
    <subcellularLocation>
        <location evidence="2">Cell membrane</location>
        <topology evidence="2">Multi-pass membrane protein</topology>
    </subcellularLocation>
</comment>
<comment type="catalytic activity">
    <reaction evidence="1">
        <text>ATP + protein L-histidine = ADP + protein N-phospho-L-histidine.</text>
        <dbReference type="EC" id="2.7.13.3"/>
    </reaction>
</comment>
<keyword evidence="10" id="KW-0067">ATP-binding</keyword>
<dbReference type="Gene3D" id="3.30.450.20">
    <property type="entry name" value="PAS domain"/>
    <property type="match status" value="1"/>
</dbReference>
<dbReference type="EMBL" id="JASZZN010000029">
    <property type="protein sequence ID" value="MDM4018988.1"/>
    <property type="molecule type" value="Genomic_DNA"/>
</dbReference>
<dbReference type="InterPro" id="IPR003660">
    <property type="entry name" value="HAMP_dom"/>
</dbReference>
<dbReference type="Gene3D" id="3.40.50.2300">
    <property type="match status" value="2"/>
</dbReference>
<dbReference type="Pfam" id="PF00512">
    <property type="entry name" value="HisKA"/>
    <property type="match status" value="1"/>
</dbReference>
<evidence type="ECO:0000256" key="14">
    <source>
        <dbReference type="PROSITE-ProRule" id="PRU00110"/>
    </source>
</evidence>
<dbReference type="PROSITE" id="PS50894">
    <property type="entry name" value="HPT"/>
    <property type="match status" value="1"/>
</dbReference>
<evidence type="ECO:0000256" key="5">
    <source>
        <dbReference type="ARBA" id="ARBA00022553"/>
    </source>
</evidence>
<dbReference type="SUPFAM" id="SSF47384">
    <property type="entry name" value="Homodimeric domain of signal transducing histidine kinase"/>
    <property type="match status" value="1"/>
</dbReference>
<protein>
    <recommendedName>
        <fullName evidence="3">histidine kinase</fullName>
        <ecNumber evidence="3">2.7.13.3</ecNumber>
    </recommendedName>
</protein>
<dbReference type="SUPFAM" id="SSF158472">
    <property type="entry name" value="HAMP domain-like"/>
    <property type="match status" value="1"/>
</dbReference>
<evidence type="ECO:0000256" key="13">
    <source>
        <dbReference type="ARBA" id="ARBA00023136"/>
    </source>
</evidence>
<dbReference type="SMART" id="SM00388">
    <property type="entry name" value="HisKA"/>
    <property type="match status" value="1"/>
</dbReference>
<feature type="modified residue" description="4-aspartylphosphate" evidence="15">
    <location>
        <position position="1010"/>
    </location>
</feature>
<evidence type="ECO:0000256" key="16">
    <source>
        <dbReference type="SAM" id="MobiDB-lite"/>
    </source>
</evidence>
<evidence type="ECO:0000256" key="7">
    <source>
        <dbReference type="ARBA" id="ARBA00022692"/>
    </source>
</evidence>
<dbReference type="CDD" id="cd06225">
    <property type="entry name" value="HAMP"/>
    <property type="match status" value="1"/>
</dbReference>
<dbReference type="PROSITE" id="PS50112">
    <property type="entry name" value="PAS"/>
    <property type="match status" value="1"/>
</dbReference>
<keyword evidence="4" id="KW-1003">Cell membrane</keyword>
<evidence type="ECO:0000256" key="4">
    <source>
        <dbReference type="ARBA" id="ARBA00022475"/>
    </source>
</evidence>
<dbReference type="Gene3D" id="6.10.340.10">
    <property type="match status" value="1"/>
</dbReference>
<dbReference type="Gene3D" id="1.20.120.160">
    <property type="entry name" value="HPT domain"/>
    <property type="match status" value="1"/>
</dbReference>
<dbReference type="Gene3D" id="3.30.565.10">
    <property type="entry name" value="Histidine kinase-like ATPase, C-terminal domain"/>
    <property type="match status" value="1"/>
</dbReference>
<dbReference type="InterPro" id="IPR008207">
    <property type="entry name" value="Sig_transdc_His_kin_Hpt_dom"/>
</dbReference>
<dbReference type="PROSITE" id="PS50110">
    <property type="entry name" value="RESPONSE_REGULATORY"/>
    <property type="match status" value="2"/>
</dbReference>
<evidence type="ECO:0000256" key="9">
    <source>
        <dbReference type="ARBA" id="ARBA00022777"/>
    </source>
</evidence>
<feature type="domain" description="Response regulatory" evidence="19">
    <location>
        <begin position="799"/>
        <end position="921"/>
    </location>
</feature>
<evidence type="ECO:0000256" key="1">
    <source>
        <dbReference type="ARBA" id="ARBA00000085"/>
    </source>
</evidence>
<dbReference type="Pfam" id="PF00072">
    <property type="entry name" value="Response_reg"/>
    <property type="match status" value="2"/>
</dbReference>
<dbReference type="InterPro" id="IPR036097">
    <property type="entry name" value="HisK_dim/P_sf"/>
</dbReference>
<keyword evidence="6" id="KW-0808">Transferase</keyword>
<evidence type="ECO:0000256" key="2">
    <source>
        <dbReference type="ARBA" id="ARBA00004651"/>
    </source>
</evidence>
<dbReference type="SUPFAM" id="SSF47226">
    <property type="entry name" value="Histidine-containing phosphotransfer domain, HPT domain"/>
    <property type="match status" value="1"/>
</dbReference>
<dbReference type="CDD" id="cd00130">
    <property type="entry name" value="PAS"/>
    <property type="match status" value="1"/>
</dbReference>
<evidence type="ECO:0000256" key="8">
    <source>
        <dbReference type="ARBA" id="ARBA00022741"/>
    </source>
</evidence>
<dbReference type="Proteomes" id="UP001239462">
    <property type="component" value="Unassembled WGS sequence"/>
</dbReference>
<feature type="domain" description="PAS" evidence="20">
    <location>
        <begin position="410"/>
        <end position="464"/>
    </location>
</feature>
<evidence type="ECO:0000256" key="17">
    <source>
        <dbReference type="SAM" id="Phobius"/>
    </source>
</evidence>
<dbReference type="InterPro" id="IPR036890">
    <property type="entry name" value="HATPase_C_sf"/>
</dbReference>
<sequence length="1237" mass="137789">MDQSQTLPEVKRPLQKQLLRSHLSIATFGLIGLLIILMLQLNLRQRTFDLTNERAPAAQASMQIVAGVQESLAALRGWIVAGNPQFKGERLSAWNDSISPSIKALHEIQAQSGQTDSDETLRRVEKQLQSLRETQWWIEDVAHTPGNEPYTLFYAEHVLPISHSIFESTSQLVDLENQRDSGARVAILGPLVNFRGSFVRCKDILQQFSHQEGMIDQDRHRRQLNVCQRQLQSLKKLHDRFEPEQQELVKIVDAEFTAYQSVATELIDPERPRPWNVARHRLNSEAIPIATEVTNILKQISEHHLTKMNAESETVTNLSNLVAIISVITTILLTLASATSANWIASRLASPIVELTEAASRVGQGNLDTPVPVESDDELGLLAYQFNVMRIQLANESRALERAKGILQRKERLLQEIFSSAAVAMLMVDQNGRIALTNQQSELLFGYPAGGLLGNSILNLLPEEFCESNFFVQTDNSIDGVRDFCPIKQELFAQGRNGYQIPVEVGLTPIQTGSERYHLCVIVNLTERRRQERLLIESREAALQASRAKSDFLANMSHEIRTPMNAIIGLTHLVLDTSLDELQRDYLDTVSDSAEALLKVINDILDFSRIEAGKLELDRYDFALPDLVGDTLKTFAVKADEKKLELTCRIASNVPEVVIGDAGRTRQILLNLIGNAIKFTATGHVLVEVTIDDADLVPSSHVKVQFSVTDTGVGIPHEHLQRIFENFEQVDTSTTRQFGGTGLGLSIASRLANAMAGNISVESDVNRGSTFRFSAIFERSESTSIPPWRLLISKLKSTRVLIVDDHEMNLIILREMLETHGVEVDTACSAFDGLKKLRDSVDADFDYEIILSDLNMPQLDGYQFATAVAQENQYYSRLPLILLTSSGFTDNDTDLEQCNIAGRLTKPIKQSELYELIVRTLDIRDDSDSEESAELGKNGLETDVSISPIDRDPASHLRPLKILLAEDSLPNRKLAMAILDASGHHVDVAMNGLQAVQAVQLQTYDVVLMDVQMPEMDGFEATAAIRELDELRNYHTPIVALTAHALTGDRERCLNAGMDNYVSKPVNPIQLFRAIGEAIGLDSQSSTNPRSDIEHSTSSITPSRPSQTSLMDDFKPSGVPEIPWPELLDHVGGQTERLCEITKAYASEIKLVSEGLSFSLTTNDADETSRYAHKLKNAIRFFQQSDTLKFVQVLENAPAEVNLRAAQDAYDQLAPRIEILLTAVEDHLRSLELPHEL</sequence>
<dbReference type="InterPro" id="IPR036641">
    <property type="entry name" value="HPT_dom_sf"/>
</dbReference>
<comment type="caution">
    <text evidence="23">The sequence shown here is derived from an EMBL/GenBank/DDBJ whole genome shotgun (WGS) entry which is preliminary data.</text>
</comment>
<evidence type="ECO:0000313" key="24">
    <source>
        <dbReference type="Proteomes" id="UP001239462"/>
    </source>
</evidence>
<dbReference type="SMART" id="SM00304">
    <property type="entry name" value="HAMP"/>
    <property type="match status" value="1"/>
</dbReference>
<feature type="domain" description="Response regulatory" evidence="19">
    <location>
        <begin position="961"/>
        <end position="1079"/>
    </location>
</feature>
<evidence type="ECO:0000259" key="21">
    <source>
        <dbReference type="PROSITE" id="PS50885"/>
    </source>
</evidence>
<dbReference type="NCBIfam" id="TIGR00229">
    <property type="entry name" value="sensory_box"/>
    <property type="match status" value="1"/>
</dbReference>
<organism evidence="23 24">
    <name type="scientific">Roseiconus lacunae</name>
    <dbReference type="NCBI Taxonomy" id="2605694"/>
    <lineage>
        <taxon>Bacteria</taxon>
        <taxon>Pseudomonadati</taxon>
        <taxon>Planctomycetota</taxon>
        <taxon>Planctomycetia</taxon>
        <taxon>Pirellulales</taxon>
        <taxon>Pirellulaceae</taxon>
        <taxon>Roseiconus</taxon>
    </lineage>
</organism>
<dbReference type="PRINTS" id="PR00344">
    <property type="entry name" value="BCTRLSENSOR"/>
</dbReference>
<accession>A0ABT7PR53</accession>
<evidence type="ECO:0000259" key="19">
    <source>
        <dbReference type="PROSITE" id="PS50110"/>
    </source>
</evidence>
<feature type="modified residue" description="Phosphohistidine" evidence="14">
    <location>
        <position position="1173"/>
    </location>
</feature>
<dbReference type="SMART" id="SM00448">
    <property type="entry name" value="REC"/>
    <property type="match status" value="2"/>
</dbReference>
<evidence type="ECO:0000313" key="23">
    <source>
        <dbReference type="EMBL" id="MDM4018988.1"/>
    </source>
</evidence>
<dbReference type="InterPro" id="IPR004358">
    <property type="entry name" value="Sig_transdc_His_kin-like_C"/>
</dbReference>
<dbReference type="SMART" id="SM00387">
    <property type="entry name" value="HATPase_c"/>
    <property type="match status" value="1"/>
</dbReference>
<dbReference type="SUPFAM" id="SSF55874">
    <property type="entry name" value="ATPase domain of HSP90 chaperone/DNA topoisomerase II/histidine kinase"/>
    <property type="match status" value="1"/>
</dbReference>
<keyword evidence="24" id="KW-1185">Reference proteome</keyword>
<dbReference type="InterPro" id="IPR003594">
    <property type="entry name" value="HATPase_dom"/>
</dbReference>
<dbReference type="InterPro" id="IPR011006">
    <property type="entry name" value="CheY-like_superfamily"/>
</dbReference>
<keyword evidence="5 15" id="KW-0597">Phosphoprotein</keyword>
<dbReference type="CDD" id="cd17546">
    <property type="entry name" value="REC_hyHK_CKI1_RcsC-like"/>
    <property type="match status" value="2"/>
</dbReference>
<feature type="domain" description="Histidine kinase" evidence="18">
    <location>
        <begin position="555"/>
        <end position="779"/>
    </location>
</feature>
<evidence type="ECO:0000259" key="22">
    <source>
        <dbReference type="PROSITE" id="PS50894"/>
    </source>
</evidence>
<feature type="region of interest" description="Disordered" evidence="16">
    <location>
        <begin position="1082"/>
        <end position="1110"/>
    </location>
</feature>
<dbReference type="CDD" id="cd16922">
    <property type="entry name" value="HATPase_EvgS-ArcB-TorS-like"/>
    <property type="match status" value="1"/>
</dbReference>
<dbReference type="EC" id="2.7.13.3" evidence="3"/>
<dbReference type="Pfam" id="PF02518">
    <property type="entry name" value="HATPase_c"/>
    <property type="match status" value="1"/>
</dbReference>
<dbReference type="PROSITE" id="PS50885">
    <property type="entry name" value="HAMP"/>
    <property type="match status" value="1"/>
</dbReference>
<dbReference type="InterPro" id="IPR003661">
    <property type="entry name" value="HisK_dim/P_dom"/>
</dbReference>
<keyword evidence="7 17" id="KW-0812">Transmembrane</keyword>
<evidence type="ECO:0000259" key="18">
    <source>
        <dbReference type="PROSITE" id="PS50109"/>
    </source>
</evidence>
<dbReference type="Gene3D" id="1.10.287.130">
    <property type="match status" value="1"/>
</dbReference>
<feature type="transmembrane region" description="Helical" evidence="17">
    <location>
        <begin position="20"/>
        <end position="39"/>
    </location>
</feature>
<dbReference type="RefSeq" id="WP_289166998.1">
    <property type="nucleotide sequence ID" value="NZ_JASZZN010000029.1"/>
</dbReference>
<dbReference type="PROSITE" id="PS50109">
    <property type="entry name" value="HIS_KIN"/>
    <property type="match status" value="1"/>
</dbReference>
<keyword evidence="9" id="KW-0418">Kinase</keyword>
<keyword evidence="8" id="KW-0547">Nucleotide-binding</keyword>
<dbReference type="InterPro" id="IPR035965">
    <property type="entry name" value="PAS-like_dom_sf"/>
</dbReference>
<dbReference type="InterPro" id="IPR005467">
    <property type="entry name" value="His_kinase_dom"/>
</dbReference>
<gene>
    <name evidence="23" type="ORF">QTN89_26280</name>
</gene>
<evidence type="ECO:0000256" key="15">
    <source>
        <dbReference type="PROSITE-ProRule" id="PRU00169"/>
    </source>
</evidence>
<evidence type="ECO:0000256" key="6">
    <source>
        <dbReference type="ARBA" id="ARBA00022679"/>
    </source>
</evidence>
<dbReference type="PANTHER" id="PTHR45339:SF1">
    <property type="entry name" value="HYBRID SIGNAL TRANSDUCTION HISTIDINE KINASE J"/>
    <property type="match status" value="1"/>
</dbReference>
<evidence type="ECO:0000256" key="3">
    <source>
        <dbReference type="ARBA" id="ARBA00012438"/>
    </source>
</evidence>
<feature type="domain" description="HPt" evidence="22">
    <location>
        <begin position="1134"/>
        <end position="1234"/>
    </location>
</feature>
<keyword evidence="12" id="KW-0902">Two-component regulatory system</keyword>
<evidence type="ECO:0000259" key="20">
    <source>
        <dbReference type="PROSITE" id="PS50112"/>
    </source>
</evidence>
<dbReference type="InterPro" id="IPR000014">
    <property type="entry name" value="PAS"/>
</dbReference>
<dbReference type="InterPro" id="IPR001789">
    <property type="entry name" value="Sig_transdc_resp-reg_receiver"/>
</dbReference>
<dbReference type="SUPFAM" id="SSF52172">
    <property type="entry name" value="CheY-like"/>
    <property type="match status" value="2"/>
</dbReference>
<evidence type="ECO:0000256" key="10">
    <source>
        <dbReference type="ARBA" id="ARBA00022840"/>
    </source>
</evidence>
<dbReference type="Pfam" id="PF13426">
    <property type="entry name" value="PAS_9"/>
    <property type="match status" value="1"/>
</dbReference>
<feature type="domain" description="HAMP" evidence="21">
    <location>
        <begin position="346"/>
        <end position="398"/>
    </location>
</feature>
<dbReference type="SUPFAM" id="SSF55785">
    <property type="entry name" value="PYP-like sensor domain (PAS domain)"/>
    <property type="match status" value="1"/>
</dbReference>
<dbReference type="Pfam" id="PF00672">
    <property type="entry name" value="HAMP"/>
    <property type="match status" value="1"/>
</dbReference>
<dbReference type="PANTHER" id="PTHR45339">
    <property type="entry name" value="HYBRID SIGNAL TRANSDUCTION HISTIDINE KINASE J"/>
    <property type="match status" value="1"/>
</dbReference>